<comment type="caution">
    <text evidence="1">The sequence shown here is derived from an EMBL/GenBank/DDBJ whole genome shotgun (WGS) entry which is preliminary data.</text>
</comment>
<dbReference type="EMBL" id="CM043776">
    <property type="protein sequence ID" value="KAI4838867.1"/>
    <property type="molecule type" value="Genomic_DNA"/>
</dbReference>
<reference evidence="1" key="1">
    <citation type="submission" date="2022-06" db="EMBL/GenBank/DDBJ databases">
        <title>The First Complete Genome of the Simian Malaria Parasite Plasmodium brasilianum.</title>
        <authorList>
            <person name="Bajic M."/>
            <person name="Ravishankar S."/>
        </authorList>
    </citation>
    <scope>NUCLEOTIDE SEQUENCE</scope>
    <source>
        <strain evidence="1">Bolivian I</strain>
    </source>
</reference>
<name>A0ACB9YAH7_PLABR</name>
<evidence type="ECO:0000313" key="2">
    <source>
        <dbReference type="Proteomes" id="UP001056978"/>
    </source>
</evidence>
<organism evidence="1 2">
    <name type="scientific">Plasmodium brasilianum</name>
    <dbReference type="NCBI Taxonomy" id="5824"/>
    <lineage>
        <taxon>Eukaryota</taxon>
        <taxon>Sar</taxon>
        <taxon>Alveolata</taxon>
        <taxon>Apicomplexa</taxon>
        <taxon>Aconoidasida</taxon>
        <taxon>Haemosporida</taxon>
        <taxon>Plasmodiidae</taxon>
        <taxon>Plasmodium</taxon>
        <taxon>Plasmodium (Plasmodium)</taxon>
    </lineage>
</organism>
<proteinExistence type="predicted"/>
<dbReference type="Proteomes" id="UP001056978">
    <property type="component" value="Chromosome 8"/>
</dbReference>
<accession>A0ACB9YAH7</accession>
<gene>
    <name evidence="1" type="ORF">MKS88_002378</name>
</gene>
<evidence type="ECO:0000313" key="1">
    <source>
        <dbReference type="EMBL" id="KAI4838867.1"/>
    </source>
</evidence>
<keyword evidence="2" id="KW-1185">Reference proteome</keyword>
<protein>
    <submittedName>
        <fullName evidence="1">Iron-sulfur assembly protein</fullName>
    </submittedName>
</protein>
<sequence>MFKIFSKTYMCTINIRLFWFYNVRKYFYNVHKIKNLNNRLNGSSIKEKYLDISNVNVNSNKNEIFENLQKKKIVNEEKSKNKFFTTNGKHVKNMEYILNEFNEFVSIDQYEKRREKQNTMKCMEGGTKKSEAKREEKNKEKLNHKKDKTNVSEEEDDESKLDKLLKKRNVKKDIVTITDKAKYEIKKIIEDNNKENKNENYVLKLFFITKGCNGLTHSFNFINKDDIHKNDEIIYDDTKKKNILLVIDSNCILYVINTTLDYYKDDLTEKFIFTNPNITSVCPCGTSFHFSKKEVDKLE</sequence>